<dbReference type="Gene3D" id="2.30.30.220">
    <property type="entry name" value="SspB-like"/>
    <property type="match status" value="1"/>
</dbReference>
<dbReference type="EMBL" id="DOGS01000199">
    <property type="protein sequence ID" value="HBQ49190.1"/>
    <property type="molecule type" value="Genomic_DNA"/>
</dbReference>
<comment type="caution">
    <text evidence="1">The sequence shown here is derived from an EMBL/GenBank/DDBJ whole genome shotgun (WGS) entry which is preliminary data.</text>
</comment>
<evidence type="ECO:0000313" key="2">
    <source>
        <dbReference type="Proteomes" id="UP000263957"/>
    </source>
</evidence>
<protein>
    <submittedName>
        <fullName evidence="1">Stringent starvation protein B</fullName>
    </submittedName>
</protein>
<dbReference type="InterPro" id="IPR007481">
    <property type="entry name" value="SspB"/>
</dbReference>
<dbReference type="Proteomes" id="UP000263957">
    <property type="component" value="Unassembled WGS sequence"/>
</dbReference>
<proteinExistence type="predicted"/>
<dbReference type="Pfam" id="PF04386">
    <property type="entry name" value="SspB"/>
    <property type="match status" value="1"/>
</dbReference>
<evidence type="ECO:0000313" key="1">
    <source>
        <dbReference type="EMBL" id="HBQ49190.1"/>
    </source>
</evidence>
<reference evidence="1 2" key="1">
    <citation type="journal article" date="2018" name="Nat. Biotechnol.">
        <title>A standardized bacterial taxonomy based on genome phylogeny substantially revises the tree of life.</title>
        <authorList>
            <person name="Parks D.H."/>
            <person name="Chuvochina M."/>
            <person name="Waite D.W."/>
            <person name="Rinke C."/>
            <person name="Skarshewski A."/>
            <person name="Chaumeil P.A."/>
            <person name="Hugenholtz P."/>
        </authorList>
    </citation>
    <scope>NUCLEOTIDE SEQUENCE [LARGE SCALE GENOMIC DNA]</scope>
    <source>
        <strain evidence="1">UBA10378</strain>
    </source>
</reference>
<accession>A0A356W697</accession>
<feature type="non-terminal residue" evidence="1">
    <location>
        <position position="79"/>
    </location>
</feature>
<gene>
    <name evidence="1" type="ORF">DD728_09955</name>
</gene>
<organism evidence="1 2">
    <name type="scientific">Hyphomonas atlantica</name>
    <dbReference type="NCBI Taxonomy" id="1280948"/>
    <lineage>
        <taxon>Bacteria</taxon>
        <taxon>Pseudomonadati</taxon>
        <taxon>Pseudomonadota</taxon>
        <taxon>Alphaproteobacteria</taxon>
        <taxon>Hyphomonadales</taxon>
        <taxon>Hyphomonadaceae</taxon>
        <taxon>Hyphomonas</taxon>
    </lineage>
</organism>
<dbReference type="AlphaFoldDB" id="A0A356W697"/>
<dbReference type="InterPro" id="IPR036760">
    <property type="entry name" value="SspB-like_sf"/>
</dbReference>
<dbReference type="SUPFAM" id="SSF101738">
    <property type="entry name" value="SspB-like"/>
    <property type="match status" value="1"/>
</dbReference>
<sequence length="79" mass="9039">MTDYIGYEALTQAAMRGVVREALRTGVEGNGLPGDHHFYLTFQTRAPGVKIADYLIERFPEEMTIVIQHQYWDLEVHDG</sequence>
<name>A0A356W697_9PROT</name>